<comment type="function">
    <text evidence="6">Catalyzes the NADPH-dependent reduction of N-acetyl-5-glutamyl phosphate to yield N-acetyl-L-glutamate 5-semialdehyde.</text>
</comment>
<keyword evidence="5 6" id="KW-0560">Oxidoreductase</keyword>
<dbReference type="Pfam" id="PF22698">
    <property type="entry name" value="Semialdhyde_dhC_1"/>
    <property type="match status" value="1"/>
</dbReference>
<comment type="caution">
    <text evidence="8">The sequence shown here is derived from an EMBL/GenBank/DDBJ whole genome shotgun (WGS) entry which is preliminary data.</text>
</comment>
<evidence type="ECO:0000259" key="7">
    <source>
        <dbReference type="SMART" id="SM00859"/>
    </source>
</evidence>
<dbReference type="RefSeq" id="WP_004681209.1">
    <property type="nucleotide sequence ID" value="NZ_AIEB01000036.1"/>
</dbReference>
<gene>
    <name evidence="6" type="primary">argC</name>
    <name evidence="8" type="ORF">F988_00803</name>
</gene>
<dbReference type="AlphaFoldDB" id="N8QE07"/>
<dbReference type="SUPFAM" id="SSF55347">
    <property type="entry name" value="Glyceraldehyde-3-phosphate dehydrogenase-like, C-terminal domain"/>
    <property type="match status" value="1"/>
</dbReference>
<evidence type="ECO:0000256" key="1">
    <source>
        <dbReference type="ARBA" id="ARBA00022490"/>
    </source>
</evidence>
<keyword evidence="4 6" id="KW-0521">NADP</keyword>
<proteinExistence type="inferred from homology"/>
<dbReference type="GO" id="GO:0051287">
    <property type="term" value="F:NAD binding"/>
    <property type="evidence" value="ECO:0007669"/>
    <property type="project" value="InterPro"/>
</dbReference>
<dbReference type="CDD" id="cd23935">
    <property type="entry name" value="AGPR_2_C"/>
    <property type="match status" value="1"/>
</dbReference>
<name>N8QE07_9GAMM</name>
<dbReference type="PANTHER" id="PTHR32338:SF10">
    <property type="entry name" value="N-ACETYL-GAMMA-GLUTAMYL-PHOSPHATE REDUCTASE, CHLOROPLASTIC-RELATED"/>
    <property type="match status" value="1"/>
</dbReference>
<evidence type="ECO:0000313" key="9">
    <source>
        <dbReference type="Proteomes" id="UP000023776"/>
    </source>
</evidence>
<accession>N8QE07</accession>
<dbReference type="PATRIC" id="fig|981333.9.peg.820"/>
<dbReference type="InterPro" id="IPR050085">
    <property type="entry name" value="AGPR"/>
</dbReference>
<dbReference type="Gene3D" id="3.40.50.720">
    <property type="entry name" value="NAD(P)-binding Rossmann-like Domain"/>
    <property type="match status" value="1"/>
</dbReference>
<comment type="pathway">
    <text evidence="6">Amino-acid biosynthesis; L-arginine biosynthesis; N(2)-acetyl-L-ornithine from L-glutamate: step 3/4.</text>
</comment>
<evidence type="ECO:0000256" key="4">
    <source>
        <dbReference type="ARBA" id="ARBA00022857"/>
    </source>
</evidence>
<dbReference type="InterPro" id="IPR010136">
    <property type="entry name" value="AGPR_type-2"/>
</dbReference>
<comment type="similarity">
    <text evidence="6">Belongs to the NAGSA dehydrogenase family. Type 2 subfamily.</text>
</comment>
<dbReference type="PANTHER" id="PTHR32338">
    <property type="entry name" value="N-ACETYL-GAMMA-GLUTAMYL-PHOSPHATE REDUCTASE, CHLOROPLASTIC-RELATED-RELATED"/>
    <property type="match status" value="1"/>
</dbReference>
<feature type="domain" description="Semialdehyde dehydrogenase NAD-binding" evidence="7">
    <location>
        <begin position="4"/>
        <end position="105"/>
    </location>
</feature>
<comment type="subcellular location">
    <subcellularLocation>
        <location evidence="6">Cytoplasm</location>
    </subcellularLocation>
</comment>
<evidence type="ECO:0000256" key="2">
    <source>
        <dbReference type="ARBA" id="ARBA00022571"/>
    </source>
</evidence>
<dbReference type="SUPFAM" id="SSF51735">
    <property type="entry name" value="NAD(P)-binding Rossmann-fold domains"/>
    <property type="match status" value="1"/>
</dbReference>
<keyword evidence="2 6" id="KW-0055">Arginine biosynthesis</keyword>
<feature type="active site" evidence="6">
    <location>
        <position position="116"/>
    </location>
</feature>
<protein>
    <recommendedName>
        <fullName evidence="6">N-acetyl-gamma-glutamyl-phosphate reductase</fullName>
        <shortName evidence="6">AGPR</shortName>
        <ecNumber evidence="6">1.2.1.38</ecNumber>
    </recommendedName>
    <alternativeName>
        <fullName evidence="6">N-acetyl-glutamate semialdehyde dehydrogenase</fullName>
        <shortName evidence="6">NAGSA dehydrogenase</shortName>
    </alternativeName>
</protein>
<dbReference type="Pfam" id="PF01118">
    <property type="entry name" value="Semialdhyde_dh"/>
    <property type="match status" value="1"/>
</dbReference>
<dbReference type="InterPro" id="IPR058924">
    <property type="entry name" value="AGPR_dimerisation_dom"/>
</dbReference>
<dbReference type="HOGENOM" id="CLU_077118_0_0_6"/>
<organism evidence="8 9">
    <name type="scientific">Acinetobacter parvus DSM 16617 = CIP 108168</name>
    <dbReference type="NCBI Taxonomy" id="981333"/>
    <lineage>
        <taxon>Bacteria</taxon>
        <taxon>Pseudomonadati</taxon>
        <taxon>Pseudomonadota</taxon>
        <taxon>Gammaproteobacteria</taxon>
        <taxon>Moraxellales</taxon>
        <taxon>Moraxellaceae</taxon>
        <taxon>Acinetobacter</taxon>
    </lineage>
</organism>
<dbReference type="CDD" id="cd17896">
    <property type="entry name" value="AGPR_2_N"/>
    <property type="match status" value="1"/>
</dbReference>
<sequence>MKPVVFIDGEAGTTGLQIHTLLSERKDIELIHLPASERRSSIKRSEIINDCNIAILCLPDDAAKEAVSFIQNSSVRLLDASSAHRTATNWVYGLPELEKGHDEKISLATRVSNPGCYPTGAILMLRPLILKGILPSDYPINIHATSGYSGSGKALISAYEDPNNPNPTKIPFCSYGLNLNHKHTPEIKSQSLLNYAPIFSPNYGNYRQGIILNIPIHLRLIPAKVNAEQVRNVLIKYYEGSQFIKVMDMKNIENINQLQPDYLNNTNELHIYVFSNEDKDQVLLSAVYDNLGKGAARAAVQNLNLMLGVNY</sequence>
<dbReference type="GO" id="GO:0005737">
    <property type="term" value="C:cytoplasm"/>
    <property type="evidence" value="ECO:0007669"/>
    <property type="project" value="UniProtKB-SubCell"/>
</dbReference>
<evidence type="ECO:0000256" key="3">
    <source>
        <dbReference type="ARBA" id="ARBA00022605"/>
    </source>
</evidence>
<dbReference type="EMBL" id="APOM01000026">
    <property type="protein sequence ID" value="ENU36996.1"/>
    <property type="molecule type" value="Genomic_DNA"/>
</dbReference>
<dbReference type="EC" id="1.2.1.38" evidence="6"/>
<dbReference type="UniPathway" id="UPA00068">
    <property type="reaction ID" value="UER00108"/>
</dbReference>
<dbReference type="GO" id="GO:0003942">
    <property type="term" value="F:N-acetyl-gamma-glutamyl-phosphate reductase activity"/>
    <property type="evidence" value="ECO:0007669"/>
    <property type="project" value="UniProtKB-UniRule"/>
</dbReference>
<dbReference type="Proteomes" id="UP000023776">
    <property type="component" value="Unassembled WGS sequence"/>
</dbReference>
<comment type="catalytic activity">
    <reaction evidence="6">
        <text>N-acetyl-L-glutamate 5-semialdehyde + phosphate + NADP(+) = N-acetyl-L-glutamyl 5-phosphate + NADPH + H(+)</text>
        <dbReference type="Rhea" id="RHEA:21588"/>
        <dbReference type="ChEBI" id="CHEBI:15378"/>
        <dbReference type="ChEBI" id="CHEBI:29123"/>
        <dbReference type="ChEBI" id="CHEBI:43474"/>
        <dbReference type="ChEBI" id="CHEBI:57783"/>
        <dbReference type="ChEBI" id="CHEBI:57936"/>
        <dbReference type="ChEBI" id="CHEBI:58349"/>
        <dbReference type="EC" id="1.2.1.38"/>
    </reaction>
</comment>
<dbReference type="InterPro" id="IPR000534">
    <property type="entry name" value="Semialdehyde_DH_NAD-bd"/>
</dbReference>
<dbReference type="Gene3D" id="3.30.360.10">
    <property type="entry name" value="Dihydrodipicolinate Reductase, domain 2"/>
    <property type="match status" value="1"/>
</dbReference>
<dbReference type="GO" id="GO:0006526">
    <property type="term" value="P:L-arginine biosynthetic process"/>
    <property type="evidence" value="ECO:0007669"/>
    <property type="project" value="UniProtKB-UniRule"/>
</dbReference>
<keyword evidence="9" id="KW-1185">Reference proteome</keyword>
<evidence type="ECO:0000256" key="6">
    <source>
        <dbReference type="HAMAP-Rule" id="MF_01110"/>
    </source>
</evidence>
<dbReference type="GeneID" id="99692090"/>
<dbReference type="HAMAP" id="MF_01110">
    <property type="entry name" value="ArgC_type2"/>
    <property type="match status" value="1"/>
</dbReference>
<evidence type="ECO:0000313" key="8">
    <source>
        <dbReference type="EMBL" id="ENU36996.1"/>
    </source>
</evidence>
<dbReference type="NCBIfam" id="TIGR01851">
    <property type="entry name" value="argC_other"/>
    <property type="match status" value="1"/>
</dbReference>
<reference evidence="8 9" key="1">
    <citation type="submission" date="2013-02" db="EMBL/GenBank/DDBJ databases">
        <title>The Genome Sequence of Acinetobacter parvus CIP 108168.</title>
        <authorList>
            <consortium name="The Broad Institute Genome Sequencing Platform"/>
            <consortium name="The Broad Institute Genome Sequencing Center for Infectious Disease"/>
            <person name="Cerqueira G."/>
            <person name="Feldgarden M."/>
            <person name="Courvalin P."/>
            <person name="Perichon B."/>
            <person name="Grillot-Courvalin C."/>
            <person name="Clermont D."/>
            <person name="Rocha E."/>
            <person name="Yoon E.-J."/>
            <person name="Nemec A."/>
            <person name="Walker B."/>
            <person name="Young S.K."/>
            <person name="Zeng Q."/>
            <person name="Gargeya S."/>
            <person name="Fitzgerald M."/>
            <person name="Haas B."/>
            <person name="Abouelleil A."/>
            <person name="Alvarado L."/>
            <person name="Arachchi H.M."/>
            <person name="Berlin A.M."/>
            <person name="Chapman S.B."/>
            <person name="Dewar J."/>
            <person name="Goldberg J."/>
            <person name="Griggs A."/>
            <person name="Gujja S."/>
            <person name="Hansen M."/>
            <person name="Howarth C."/>
            <person name="Imamovic A."/>
            <person name="Larimer J."/>
            <person name="McCowan C."/>
            <person name="Murphy C."/>
            <person name="Neiman D."/>
            <person name="Pearson M."/>
            <person name="Priest M."/>
            <person name="Roberts A."/>
            <person name="Saif S."/>
            <person name="Shea T."/>
            <person name="Sisk P."/>
            <person name="Sykes S."/>
            <person name="Wortman J."/>
            <person name="Nusbaum C."/>
            <person name="Birren B."/>
        </authorList>
    </citation>
    <scope>NUCLEOTIDE SEQUENCE [LARGE SCALE GENOMIC DNA]</scope>
    <source>
        <strain evidence="8 9">CIP 108168</strain>
    </source>
</reference>
<keyword evidence="1 6" id="KW-0963">Cytoplasm</keyword>
<keyword evidence="3 6" id="KW-0028">Amino-acid biosynthesis</keyword>
<dbReference type="SMART" id="SM00859">
    <property type="entry name" value="Semialdhyde_dh"/>
    <property type="match status" value="1"/>
</dbReference>
<evidence type="ECO:0000256" key="5">
    <source>
        <dbReference type="ARBA" id="ARBA00023002"/>
    </source>
</evidence>
<dbReference type="InterPro" id="IPR036291">
    <property type="entry name" value="NAD(P)-bd_dom_sf"/>
</dbReference>